<dbReference type="EMBL" id="VHII01000294">
    <property type="protein sequence ID" value="KAF1371401.1"/>
    <property type="molecule type" value="Genomic_DNA"/>
</dbReference>
<evidence type="ECO:0000256" key="1">
    <source>
        <dbReference type="SAM" id="MobiDB-lite"/>
    </source>
</evidence>
<feature type="compositionally biased region" description="Basic and acidic residues" evidence="1">
    <location>
        <begin position="140"/>
        <end position="160"/>
    </location>
</feature>
<dbReference type="PANTHER" id="PTHR12913:SF3">
    <property type="entry name" value="SI:DKEYP-121D4.3"/>
    <property type="match status" value="1"/>
</dbReference>
<dbReference type="InterPro" id="IPR012340">
    <property type="entry name" value="NA-bd_OB-fold"/>
</dbReference>
<reference evidence="3 4" key="1">
    <citation type="submission" date="2019-06" db="EMBL/GenBank/DDBJ databases">
        <title>A chromosome-scale genome assembly of the European perch, Perca fluviatilis.</title>
        <authorList>
            <person name="Roques C."/>
            <person name="Zahm M."/>
            <person name="Cabau C."/>
            <person name="Klopp C."/>
            <person name="Bouchez O."/>
            <person name="Donnadieu C."/>
            <person name="Kuhl H."/>
            <person name="Gislard M."/>
            <person name="Guendouz S."/>
            <person name="Journot L."/>
            <person name="Haffray P."/>
            <person name="Bestin A."/>
            <person name="Morvezen R."/>
            <person name="Feron R."/>
            <person name="Wen M."/>
            <person name="Jouanno E."/>
            <person name="Herpin A."/>
            <person name="Schartl M."/>
            <person name="Postlethwait J."/>
            <person name="Schaerlinger B."/>
            <person name="Chardard D."/>
            <person name="Lecocq T."/>
            <person name="Poncet C."/>
            <person name="Jaffrelo L."/>
            <person name="Lampietro C."/>
            <person name="Guiguen Y."/>
        </authorList>
    </citation>
    <scope>NUCLEOTIDE SEQUENCE [LARGE SCALE GENOMIC DNA]</scope>
    <source>
        <tissue evidence="3">Blood</tissue>
    </source>
</reference>
<feature type="region of interest" description="Disordered" evidence="1">
    <location>
        <begin position="1"/>
        <end position="166"/>
    </location>
</feature>
<feature type="compositionally biased region" description="Basic and acidic residues" evidence="1">
    <location>
        <begin position="82"/>
        <end position="94"/>
    </location>
</feature>
<feature type="non-terminal residue" evidence="3">
    <location>
        <position position="312"/>
    </location>
</feature>
<proteinExistence type="predicted"/>
<feature type="compositionally biased region" description="Basic and acidic residues" evidence="1">
    <location>
        <begin position="105"/>
        <end position="132"/>
    </location>
</feature>
<dbReference type="AlphaFoldDB" id="A0A6A5DMH2"/>
<evidence type="ECO:0000313" key="3">
    <source>
        <dbReference type="EMBL" id="KAF1371401.1"/>
    </source>
</evidence>
<comment type="caution">
    <text evidence="3">The sequence shown here is derived from an EMBL/GenBank/DDBJ whole genome shotgun (WGS) entry which is preliminary data.</text>
</comment>
<feature type="domain" description="Cold shock" evidence="2">
    <location>
        <begin position="140"/>
        <end position="218"/>
    </location>
</feature>
<dbReference type="InterPro" id="IPR056400">
    <property type="entry name" value="CSDE1"/>
</dbReference>
<dbReference type="SUPFAM" id="SSF50249">
    <property type="entry name" value="Nucleic acid-binding proteins"/>
    <property type="match status" value="1"/>
</dbReference>
<dbReference type="Proteomes" id="UP000465112">
    <property type="component" value="Unassembled WGS sequence"/>
</dbReference>
<evidence type="ECO:0000313" key="4">
    <source>
        <dbReference type="Proteomes" id="UP000465112"/>
    </source>
</evidence>
<sequence length="312" mass="35793">MRTKKAGDPILEEQKRREEDEKRKRKEEEERRKQEEEERKRREAEEAERQREAEKKKKEEVAAALAAAKCKWTPLGFMIRNPDSKDELSKERFEGTVLKAVSKYPRKEIKKEPEDPAAPGKREAEETPEERGNAAGGPEGKVEVKKEKEEEEQEGKKEQSAAETGRLVMTVEGEQKQLRFGPDDLLSTSTMLDGDQVRFNIATNHETKEERATFVEILPASFEESTEQRRHGIVIEFMEDSGLIKCAQNPQLYFHMSEVIEKKKLELNEKVEFSVVPHETAEGNQAIRIKRFTESVFLPVRKLGGVGASKGK</sequence>
<dbReference type="Gene3D" id="2.40.50.140">
    <property type="entry name" value="Nucleic acid-binding proteins"/>
    <property type="match status" value="1"/>
</dbReference>
<evidence type="ECO:0000259" key="2">
    <source>
        <dbReference type="Pfam" id="PF23456"/>
    </source>
</evidence>
<dbReference type="Pfam" id="PF23456">
    <property type="entry name" value="CSDE1"/>
    <property type="match status" value="1"/>
</dbReference>
<keyword evidence="4" id="KW-1185">Reference proteome</keyword>
<name>A0A6A5DMH2_PERFL</name>
<gene>
    <name evidence="3" type="ORF">PFLUV_G00278750</name>
</gene>
<protein>
    <recommendedName>
        <fullName evidence="2">Cold shock domain-containing protein</fullName>
    </recommendedName>
</protein>
<accession>A0A6A5DMH2</accession>
<organism evidence="3 4">
    <name type="scientific">Perca fluviatilis</name>
    <name type="common">European perch</name>
    <dbReference type="NCBI Taxonomy" id="8168"/>
    <lineage>
        <taxon>Eukaryota</taxon>
        <taxon>Metazoa</taxon>
        <taxon>Chordata</taxon>
        <taxon>Craniata</taxon>
        <taxon>Vertebrata</taxon>
        <taxon>Euteleostomi</taxon>
        <taxon>Actinopterygii</taxon>
        <taxon>Neopterygii</taxon>
        <taxon>Teleostei</taxon>
        <taxon>Neoteleostei</taxon>
        <taxon>Acanthomorphata</taxon>
        <taxon>Eupercaria</taxon>
        <taxon>Perciformes</taxon>
        <taxon>Percoidei</taxon>
        <taxon>Percidae</taxon>
        <taxon>Percinae</taxon>
        <taxon>Perca</taxon>
    </lineage>
</organism>
<feature type="compositionally biased region" description="Basic and acidic residues" evidence="1">
    <location>
        <begin position="12"/>
        <end position="61"/>
    </location>
</feature>
<dbReference type="PANTHER" id="PTHR12913">
    <property type="entry name" value="UNR PROTEIN N-RAS UPSTREAM GENE PROTEIN"/>
    <property type="match status" value="1"/>
</dbReference>